<proteinExistence type="predicted"/>
<keyword evidence="2" id="KW-1133">Transmembrane helix</keyword>
<evidence type="ECO:0000256" key="1">
    <source>
        <dbReference type="SAM" id="MobiDB-lite"/>
    </source>
</evidence>
<feature type="chain" id="PRO_5034809261" evidence="3">
    <location>
        <begin position="29"/>
        <end position="216"/>
    </location>
</feature>
<reference evidence="4 5" key="1">
    <citation type="submission" date="2019-09" db="EMBL/GenBank/DDBJ databases">
        <authorList>
            <consortium name="DOE Joint Genome Institute"/>
            <person name="Mondo S.J."/>
            <person name="Navarro-Mendoza M.I."/>
            <person name="Perez-Arques C."/>
            <person name="Panchal S."/>
            <person name="Nicolas F.E."/>
            <person name="Ganguly P."/>
            <person name="Pangilinan J."/>
            <person name="Grigoriev I."/>
            <person name="Heitman J."/>
            <person name="Sanya K."/>
            <person name="Garre V."/>
        </authorList>
    </citation>
    <scope>NUCLEOTIDE SEQUENCE [LARGE SCALE GENOMIC DNA]</scope>
    <source>
        <strain evidence="4 5">MU402</strain>
    </source>
</reference>
<feature type="transmembrane region" description="Helical" evidence="2">
    <location>
        <begin position="169"/>
        <end position="193"/>
    </location>
</feature>
<gene>
    <name evidence="4" type="ORF">FB192DRAFT_1167642</name>
</gene>
<sequence>MHKLSRKISFSFLLLLLLLLLHEEFIMADQFFNSIDDYVGLQTASIALLSLAVIPIVAGSICSLKLLEHPFSDAVKTEKKSPSPRAARGSRSRSRSTSVHRYQTRSQDYQDSSSSSSSSDDEDLIEKIDISKVINVKDTLLFPIIASALVYAVSHLIEAVDPFYVNNVIMVLTSILSMTVFSSTTAIVAESVLPKQVFDSVGRFKFSYTKKNKSKL</sequence>
<evidence type="ECO:0000313" key="4">
    <source>
        <dbReference type="EMBL" id="KAF1798062.1"/>
    </source>
</evidence>
<feature type="compositionally biased region" description="Low complexity" evidence="1">
    <location>
        <begin position="106"/>
        <end position="118"/>
    </location>
</feature>
<evidence type="ECO:0000313" key="5">
    <source>
        <dbReference type="Proteomes" id="UP000469890"/>
    </source>
</evidence>
<comment type="caution">
    <text evidence="4">The sequence shown here is derived from an EMBL/GenBank/DDBJ whole genome shotgun (WGS) entry which is preliminary data.</text>
</comment>
<protein>
    <submittedName>
        <fullName evidence="4">Uncharacterized protein</fullName>
    </submittedName>
</protein>
<evidence type="ECO:0000256" key="2">
    <source>
        <dbReference type="SAM" id="Phobius"/>
    </source>
</evidence>
<feature type="signal peptide" evidence="3">
    <location>
        <begin position="1"/>
        <end position="28"/>
    </location>
</feature>
<dbReference type="EMBL" id="JAAECE010000008">
    <property type="protein sequence ID" value="KAF1798062.1"/>
    <property type="molecule type" value="Genomic_DNA"/>
</dbReference>
<feature type="region of interest" description="Disordered" evidence="1">
    <location>
        <begin position="76"/>
        <end position="120"/>
    </location>
</feature>
<keyword evidence="2" id="KW-0472">Membrane</keyword>
<dbReference type="Proteomes" id="UP000469890">
    <property type="component" value="Unassembled WGS sequence"/>
</dbReference>
<feature type="transmembrane region" description="Helical" evidence="2">
    <location>
        <begin position="44"/>
        <end position="67"/>
    </location>
</feature>
<name>A0A8H4EXF4_MUCCL</name>
<keyword evidence="3" id="KW-0732">Signal</keyword>
<organism evidence="4 5">
    <name type="scientific">Mucor circinelloides f. lusitanicus</name>
    <name type="common">Mucor racemosus var. lusitanicus</name>
    <dbReference type="NCBI Taxonomy" id="29924"/>
    <lineage>
        <taxon>Eukaryota</taxon>
        <taxon>Fungi</taxon>
        <taxon>Fungi incertae sedis</taxon>
        <taxon>Mucoromycota</taxon>
        <taxon>Mucoromycotina</taxon>
        <taxon>Mucoromycetes</taxon>
        <taxon>Mucorales</taxon>
        <taxon>Mucorineae</taxon>
        <taxon>Mucoraceae</taxon>
        <taxon>Mucor</taxon>
    </lineage>
</organism>
<keyword evidence="2" id="KW-0812">Transmembrane</keyword>
<evidence type="ECO:0000256" key="3">
    <source>
        <dbReference type="SAM" id="SignalP"/>
    </source>
</evidence>
<dbReference type="AlphaFoldDB" id="A0A8H4EXF4"/>
<accession>A0A8H4EXF4</accession>
<feature type="transmembrane region" description="Helical" evidence="2">
    <location>
        <begin position="140"/>
        <end position="157"/>
    </location>
</feature>